<feature type="region of interest" description="Disordered" evidence="1">
    <location>
        <begin position="1"/>
        <end position="26"/>
    </location>
</feature>
<gene>
    <name evidence="2" type="ORF">WISP_102999</name>
</gene>
<evidence type="ECO:0000313" key="3">
    <source>
        <dbReference type="Proteomes" id="UP001145742"/>
    </source>
</evidence>
<evidence type="ECO:0000256" key="1">
    <source>
        <dbReference type="SAM" id="MobiDB-lite"/>
    </source>
</evidence>
<keyword evidence="3" id="KW-1185">Reference proteome</keyword>
<organism evidence="2 3">
    <name type="scientific">Willisornis vidua</name>
    <name type="common">Xingu scale-backed antbird</name>
    <dbReference type="NCBI Taxonomy" id="1566151"/>
    <lineage>
        <taxon>Eukaryota</taxon>
        <taxon>Metazoa</taxon>
        <taxon>Chordata</taxon>
        <taxon>Craniata</taxon>
        <taxon>Vertebrata</taxon>
        <taxon>Euteleostomi</taxon>
        <taxon>Archelosauria</taxon>
        <taxon>Archosauria</taxon>
        <taxon>Dinosauria</taxon>
        <taxon>Saurischia</taxon>
        <taxon>Theropoda</taxon>
        <taxon>Coelurosauria</taxon>
        <taxon>Aves</taxon>
        <taxon>Neognathae</taxon>
        <taxon>Neoaves</taxon>
        <taxon>Telluraves</taxon>
        <taxon>Australaves</taxon>
        <taxon>Passeriformes</taxon>
        <taxon>Thamnophilidae</taxon>
        <taxon>Willisornis</taxon>
    </lineage>
</organism>
<evidence type="ECO:0000313" key="2">
    <source>
        <dbReference type="EMBL" id="KAJ7411353.1"/>
    </source>
</evidence>
<dbReference type="EMBL" id="WHWB01034329">
    <property type="protein sequence ID" value="KAJ7411353.1"/>
    <property type="molecule type" value="Genomic_DNA"/>
</dbReference>
<protein>
    <recommendedName>
        <fullName evidence="4">Prolactin receptor</fullName>
    </recommendedName>
</protein>
<name>A0ABQ9D371_9PASS</name>
<proteinExistence type="predicted"/>
<feature type="region of interest" description="Disordered" evidence="1">
    <location>
        <begin position="64"/>
        <end position="88"/>
    </location>
</feature>
<dbReference type="Proteomes" id="UP001145742">
    <property type="component" value="Unassembled WGS sequence"/>
</dbReference>
<sequence>MEDHKGAENHLQPVEEPTLEPEGDYDPLALGVAEMKAKATCVSTISNRQEYQLQQDCTAMVPSTDLPKSPYLSAHVDPDLKTGMENIT</sequence>
<accession>A0ABQ9D371</accession>
<comment type="caution">
    <text evidence="2">The sequence shown here is derived from an EMBL/GenBank/DDBJ whole genome shotgun (WGS) entry which is preliminary data.</text>
</comment>
<evidence type="ECO:0008006" key="4">
    <source>
        <dbReference type="Google" id="ProtNLM"/>
    </source>
</evidence>
<reference evidence="2" key="1">
    <citation type="submission" date="2019-10" db="EMBL/GenBank/DDBJ databases">
        <authorList>
            <person name="Soares A.E.R."/>
            <person name="Aleixo A."/>
            <person name="Schneider P."/>
            <person name="Miyaki C.Y."/>
            <person name="Schneider M.P."/>
            <person name="Mello C."/>
            <person name="Vasconcelos A.T.R."/>
        </authorList>
    </citation>
    <scope>NUCLEOTIDE SEQUENCE</scope>
    <source>
        <tissue evidence="2">Muscle</tissue>
    </source>
</reference>